<dbReference type="GO" id="GO:0005997">
    <property type="term" value="P:xylulose metabolic process"/>
    <property type="evidence" value="ECO:0007669"/>
    <property type="project" value="TreeGrafter"/>
</dbReference>
<name>A0A1D2VH64_9ASCO</name>
<dbReference type="PANTHER" id="PTHR10196:SF57">
    <property type="entry name" value="XYLULOSE KINASE"/>
    <property type="match status" value="1"/>
</dbReference>
<comment type="similarity">
    <text evidence="1">Belongs to the HesB/IscA family.</text>
</comment>
<dbReference type="Gene3D" id="3.30.420.40">
    <property type="match status" value="2"/>
</dbReference>
<keyword evidence="11" id="KW-1185">Reference proteome</keyword>
<keyword evidence="4" id="KW-0418">Kinase</keyword>
<dbReference type="GO" id="GO:0004856">
    <property type="term" value="F:D-xylulokinase activity"/>
    <property type="evidence" value="ECO:0007669"/>
    <property type="project" value="UniProtKB-EC"/>
</dbReference>
<evidence type="ECO:0000313" key="11">
    <source>
        <dbReference type="Proteomes" id="UP000095038"/>
    </source>
</evidence>
<dbReference type="Gene3D" id="2.60.300.12">
    <property type="entry name" value="HesB-like domain"/>
    <property type="match status" value="1"/>
</dbReference>
<evidence type="ECO:0000259" key="9">
    <source>
        <dbReference type="Pfam" id="PF01521"/>
    </source>
</evidence>
<dbReference type="InterPro" id="IPR035903">
    <property type="entry name" value="HesB-like_dom_sf"/>
</dbReference>
<accession>A0A1D2VH64</accession>
<dbReference type="SUPFAM" id="SSF53067">
    <property type="entry name" value="Actin-like ATPase domain"/>
    <property type="match status" value="2"/>
</dbReference>
<dbReference type="OrthoDB" id="1728974at2759"/>
<evidence type="ECO:0000256" key="6">
    <source>
        <dbReference type="ARBA" id="ARBA00071673"/>
    </source>
</evidence>
<dbReference type="AlphaFoldDB" id="A0A1D2VH64"/>
<dbReference type="InterPro" id="IPR000361">
    <property type="entry name" value="ATAP_core_dom"/>
</dbReference>
<dbReference type="GeneID" id="30968044"/>
<dbReference type="InterPro" id="IPR042024">
    <property type="entry name" value="D-XK_euk"/>
</dbReference>
<evidence type="ECO:0000256" key="4">
    <source>
        <dbReference type="ARBA" id="ARBA00022777"/>
    </source>
</evidence>
<dbReference type="STRING" id="1344418.A0A1D2VH64"/>
<evidence type="ECO:0000259" key="8">
    <source>
        <dbReference type="Pfam" id="PF00370"/>
    </source>
</evidence>
<comment type="function">
    <text evidence="5">Involved in the assembly of mitochondrial and cytoplasmic iron-sulfur proteins. Probably involved in the binding of an intermediate of Fe/S cluster assembly.</text>
</comment>
<dbReference type="EMBL" id="KV454480">
    <property type="protein sequence ID" value="ODV60998.1"/>
    <property type="molecule type" value="Genomic_DNA"/>
</dbReference>
<evidence type="ECO:0000256" key="3">
    <source>
        <dbReference type="ARBA" id="ARBA00022679"/>
    </source>
</evidence>
<organism evidence="10 11">
    <name type="scientific">Ascoidea rubescens DSM 1968</name>
    <dbReference type="NCBI Taxonomy" id="1344418"/>
    <lineage>
        <taxon>Eukaryota</taxon>
        <taxon>Fungi</taxon>
        <taxon>Dikarya</taxon>
        <taxon>Ascomycota</taxon>
        <taxon>Saccharomycotina</taxon>
        <taxon>Saccharomycetes</taxon>
        <taxon>Ascoideaceae</taxon>
        <taxon>Ascoidea</taxon>
    </lineage>
</organism>
<dbReference type="Pfam" id="PF01521">
    <property type="entry name" value="Fe-S_biosyn"/>
    <property type="match status" value="1"/>
</dbReference>
<sequence length="859" mass="97876">MGFDLSTQELKVVVTDLNLSHNQTYSVSFDKEFAEVYKIKNGVLKSDDGNEIFTPIEIWIKSLDLILGKMWEDGFPFNKVRGISGSCQQHGTVFWSKESKTILKTLDWRSSLFEQIIPRCFIFENCSNWQDHSTKKELMYFEEKAGSKEKLAEVSGSRAHYRFSGPQILKKIRKSYNEYDKTYRITLISNFLSSLLIGGLSRIDESDACGMNLYDIKSKKWSRELLKIACNSGNEKEIDKLKTKLDDVEHISSKSIGNISDYYVKRYGFNNQCKIYSFTGDNLATIMSLPLKKNDLLISLGTSTTVLIVTKKYVPSSLYHLFLHPTNRNLYMGMICYCNGALPRNDIKDEINLKYRVRGDKEKDEWSIFNRILDGNKYQAFKEQKMGVYFKYGEIIPNALAQIKRVEFQIGKKEKTKREKTKRKILLKNIEKWDVEYDVKGVVESQAVSCRMRSRPMIANENDNKSEETSDSAKEMKPNRIFYVGGGSNNQSIINCFSKILANQSPDNKGFYKNSEANGCALGGAYKASWSYFNEEQMQEGGSEAKSGNYIEFEDYLNSKFNWNTLLEFEVEDEWEQYQPGVEVLEETLKDSSHSKSNNSKRFLQTVPTMNHKKPATYFSSDFKSQITSDLARDDNSNIANEFNSLAGSKWAKHSLPFSRSFADLFNKKNNSILNRNSNILQSKSSLLTNINLNGKSLNKPTNLNNPIKIKTDLNSTLPNKSPAPISFSSSNSTTSPTAPLPSRRRRVLKPRKALITLTPNAVNHLKNLLNQPTPKLIRIGVQNRGCSGLTYNLTYVDKPQKFDEIIQQDDVQVIIDSKALFSIVGSEMDWIDNKLSSKFVFKNPNSKGTCGCGESFMV</sequence>
<dbReference type="GO" id="GO:0005829">
    <property type="term" value="C:cytosol"/>
    <property type="evidence" value="ECO:0007669"/>
    <property type="project" value="TreeGrafter"/>
</dbReference>
<dbReference type="GO" id="GO:0051536">
    <property type="term" value="F:iron-sulfur cluster binding"/>
    <property type="evidence" value="ECO:0007669"/>
    <property type="project" value="InterPro"/>
</dbReference>
<dbReference type="CDD" id="cd07776">
    <property type="entry name" value="ASKHA_NBD_FGGY_SpXK-like"/>
    <property type="match status" value="1"/>
</dbReference>
<evidence type="ECO:0000256" key="2">
    <source>
        <dbReference type="ARBA" id="ARBA00009156"/>
    </source>
</evidence>
<dbReference type="FunFam" id="2.60.300.12:FF:000001">
    <property type="entry name" value="Iron-binding protein IscA"/>
    <property type="match status" value="1"/>
</dbReference>
<protein>
    <recommendedName>
        <fullName evidence="6">Iron-sulfur assembly protein 1</fullName>
    </recommendedName>
</protein>
<feature type="domain" description="Core" evidence="9">
    <location>
        <begin position="756"/>
        <end position="855"/>
    </location>
</feature>
<evidence type="ECO:0000256" key="1">
    <source>
        <dbReference type="ARBA" id="ARBA00006718"/>
    </source>
</evidence>
<dbReference type="InParanoid" id="A0A1D2VH64"/>
<comment type="similarity">
    <text evidence="2">Belongs to the FGGY kinase family.</text>
</comment>
<dbReference type="InterPro" id="IPR016092">
    <property type="entry name" value="ATAP"/>
</dbReference>
<dbReference type="Proteomes" id="UP000095038">
    <property type="component" value="Unassembled WGS sequence"/>
</dbReference>
<reference evidence="11" key="1">
    <citation type="submission" date="2016-05" db="EMBL/GenBank/DDBJ databases">
        <title>Comparative genomics of biotechnologically important yeasts.</title>
        <authorList>
            <consortium name="DOE Joint Genome Institute"/>
            <person name="Riley R."/>
            <person name="Haridas S."/>
            <person name="Wolfe K.H."/>
            <person name="Lopes M.R."/>
            <person name="Hittinger C.T."/>
            <person name="Goker M."/>
            <person name="Salamov A."/>
            <person name="Wisecaver J."/>
            <person name="Long T.M."/>
            <person name="Aerts A.L."/>
            <person name="Barry K."/>
            <person name="Choi C."/>
            <person name="Clum A."/>
            <person name="Coughlan A.Y."/>
            <person name="Deshpande S."/>
            <person name="Douglass A.P."/>
            <person name="Hanson S.J."/>
            <person name="Klenk H.-P."/>
            <person name="Labutti K."/>
            <person name="Lapidus A."/>
            <person name="Lindquist E."/>
            <person name="Lipzen A."/>
            <person name="Meier-Kolthoff J.P."/>
            <person name="Ohm R.A."/>
            <person name="Otillar R.P."/>
            <person name="Pangilinan J."/>
            <person name="Peng Y."/>
            <person name="Rokas A."/>
            <person name="Rosa C.A."/>
            <person name="Scheuner C."/>
            <person name="Sibirny A.A."/>
            <person name="Slot J.C."/>
            <person name="Stielow J.B."/>
            <person name="Sun H."/>
            <person name="Kurtzman C.P."/>
            <person name="Blackwell M."/>
            <person name="Grigoriev I.V."/>
            <person name="Jeffries T.W."/>
        </authorList>
    </citation>
    <scope>NUCLEOTIDE SEQUENCE [LARGE SCALE GENOMIC DNA]</scope>
    <source>
        <strain evidence="11">DSM 1968</strain>
    </source>
</reference>
<feature type="compositionally biased region" description="Low complexity" evidence="7">
    <location>
        <begin position="723"/>
        <end position="742"/>
    </location>
</feature>
<dbReference type="RefSeq" id="XP_020047305.1">
    <property type="nucleotide sequence ID" value="XM_020194408.1"/>
</dbReference>
<dbReference type="SUPFAM" id="SSF89360">
    <property type="entry name" value="HesB-like domain"/>
    <property type="match status" value="1"/>
</dbReference>
<proteinExistence type="inferred from homology"/>
<feature type="region of interest" description="Disordered" evidence="7">
    <location>
        <begin position="714"/>
        <end position="745"/>
    </location>
</feature>
<feature type="domain" description="Carbohydrate kinase FGGY N-terminal" evidence="8">
    <location>
        <begin position="125"/>
        <end position="286"/>
    </location>
</feature>
<evidence type="ECO:0000313" key="10">
    <source>
        <dbReference type="EMBL" id="ODV60998.1"/>
    </source>
</evidence>
<dbReference type="InterPro" id="IPR043129">
    <property type="entry name" value="ATPase_NBD"/>
</dbReference>
<dbReference type="GO" id="GO:0042732">
    <property type="term" value="P:D-xylose metabolic process"/>
    <property type="evidence" value="ECO:0007669"/>
    <property type="project" value="UniProtKB-KW"/>
</dbReference>
<dbReference type="PANTHER" id="PTHR10196">
    <property type="entry name" value="SUGAR KINASE"/>
    <property type="match status" value="1"/>
</dbReference>
<dbReference type="GO" id="GO:0016226">
    <property type="term" value="P:iron-sulfur cluster assembly"/>
    <property type="evidence" value="ECO:0007669"/>
    <property type="project" value="InterPro"/>
</dbReference>
<evidence type="ECO:0000256" key="5">
    <source>
        <dbReference type="ARBA" id="ARBA00054873"/>
    </source>
</evidence>
<keyword evidence="3" id="KW-0808">Transferase</keyword>
<dbReference type="InterPro" id="IPR018484">
    <property type="entry name" value="FGGY_N"/>
</dbReference>
<dbReference type="NCBIfam" id="TIGR00049">
    <property type="entry name" value="iron-sulfur cluster assembly accessory protein"/>
    <property type="match status" value="1"/>
</dbReference>
<dbReference type="PROSITE" id="PS01152">
    <property type="entry name" value="HESB"/>
    <property type="match status" value="1"/>
</dbReference>
<dbReference type="Pfam" id="PF00370">
    <property type="entry name" value="FGGY_N"/>
    <property type="match status" value="1"/>
</dbReference>
<dbReference type="InterPro" id="IPR017870">
    <property type="entry name" value="FeS_cluster_insertion_CS"/>
</dbReference>
<gene>
    <name evidence="10" type="ORF">ASCRUDRAFT_7972</name>
</gene>
<dbReference type="FunCoup" id="A0A1D2VH64">
    <property type="interactions" value="492"/>
</dbReference>
<evidence type="ECO:0000256" key="7">
    <source>
        <dbReference type="SAM" id="MobiDB-lite"/>
    </source>
</evidence>